<dbReference type="GO" id="GO:1990871">
    <property type="term" value="C:Vma12-Vma22 assembly complex"/>
    <property type="evidence" value="ECO:0007669"/>
    <property type="project" value="TreeGrafter"/>
</dbReference>
<dbReference type="Pfam" id="PF21730">
    <property type="entry name" value="Vma22_CCDC115"/>
    <property type="match status" value="1"/>
</dbReference>
<feature type="region of interest" description="Disordered" evidence="2">
    <location>
        <begin position="80"/>
        <end position="150"/>
    </location>
</feature>
<dbReference type="Proteomes" id="UP000091956">
    <property type="component" value="Unassembled WGS sequence"/>
</dbReference>
<gene>
    <name evidence="3" type="ORF">VE01_06804</name>
</gene>
<dbReference type="InterPro" id="IPR040357">
    <property type="entry name" value="Vma22/CCDC115"/>
</dbReference>
<organism evidence="3 4">
    <name type="scientific">Pseudogymnoascus verrucosus</name>
    <dbReference type="NCBI Taxonomy" id="342668"/>
    <lineage>
        <taxon>Eukaryota</taxon>
        <taxon>Fungi</taxon>
        <taxon>Dikarya</taxon>
        <taxon>Ascomycota</taxon>
        <taxon>Pezizomycotina</taxon>
        <taxon>Leotiomycetes</taxon>
        <taxon>Thelebolales</taxon>
        <taxon>Thelebolaceae</taxon>
        <taxon>Pseudogymnoascus</taxon>
    </lineage>
</organism>
<dbReference type="PANTHER" id="PTHR31996:SF2">
    <property type="entry name" value="COILED-COIL DOMAIN-CONTAINING PROTEIN 115"/>
    <property type="match status" value="1"/>
</dbReference>
<sequence length="205" mass="21995">MASTTTTTTTAGTTADIDALLTTYLELLHTYTTLRSKLTALQSSTSLSLARANFSTPHQMGYTSGSNSKLRASVRLHVIPPDDDEANGSEEEGEGEAVFTLHAIDPEPASKKKEGDDTGDEDEERGADDEEGEDIDPTPSTVKGPPPLPHIFGVLAPPSLREAQASAIDAVQMIVELAGVKVRMRGLEVEVRRARKRALRAEKGR</sequence>
<proteinExistence type="predicted"/>
<evidence type="ECO:0000313" key="4">
    <source>
        <dbReference type="Proteomes" id="UP000091956"/>
    </source>
</evidence>
<reference evidence="3 4" key="1">
    <citation type="submission" date="2016-03" db="EMBL/GenBank/DDBJ databases">
        <title>Comparative genomics of Pseudogymnoascus destructans, the fungus causing white-nose syndrome of bats.</title>
        <authorList>
            <person name="Palmer J.M."/>
            <person name="Drees K.P."/>
            <person name="Foster J.T."/>
            <person name="Lindner D.L."/>
        </authorList>
    </citation>
    <scope>NUCLEOTIDE SEQUENCE [LARGE SCALE GENOMIC DNA]</scope>
    <source>
        <strain evidence="3 4">UAMH 10579</strain>
    </source>
</reference>
<feature type="compositionally biased region" description="Basic and acidic residues" evidence="2">
    <location>
        <begin position="104"/>
        <end position="116"/>
    </location>
</feature>
<dbReference type="GO" id="GO:0070072">
    <property type="term" value="P:vacuolar proton-transporting V-type ATPase complex assembly"/>
    <property type="evidence" value="ECO:0007669"/>
    <property type="project" value="InterPro"/>
</dbReference>
<dbReference type="GO" id="GO:0051082">
    <property type="term" value="F:unfolded protein binding"/>
    <property type="evidence" value="ECO:0007669"/>
    <property type="project" value="TreeGrafter"/>
</dbReference>
<dbReference type="RefSeq" id="XP_018129764.1">
    <property type="nucleotide sequence ID" value="XM_018276243.2"/>
</dbReference>
<dbReference type="OrthoDB" id="3440463at2759"/>
<feature type="compositionally biased region" description="Acidic residues" evidence="2">
    <location>
        <begin position="117"/>
        <end position="136"/>
    </location>
</feature>
<dbReference type="STRING" id="342668.A0A1B8GJL1"/>
<keyword evidence="4" id="KW-1185">Reference proteome</keyword>
<name>A0A1B8GJL1_9PEZI</name>
<evidence type="ECO:0000313" key="3">
    <source>
        <dbReference type="EMBL" id="OBT96031.1"/>
    </source>
</evidence>
<dbReference type="GeneID" id="28840190"/>
<reference evidence="4" key="2">
    <citation type="journal article" date="2018" name="Nat. Commun.">
        <title>Extreme sensitivity to ultraviolet light in the fungal pathogen causing white-nose syndrome of bats.</title>
        <authorList>
            <person name="Palmer J.M."/>
            <person name="Drees K.P."/>
            <person name="Foster J.T."/>
            <person name="Lindner D.L."/>
        </authorList>
    </citation>
    <scope>NUCLEOTIDE SEQUENCE [LARGE SCALE GENOMIC DNA]</scope>
    <source>
        <strain evidence="4">UAMH 10579</strain>
    </source>
</reference>
<protein>
    <recommendedName>
        <fullName evidence="1">Vacuolar ATPase assembly protein VMA22</fullName>
    </recommendedName>
</protein>
<accession>A0A1B8GJL1</accession>
<evidence type="ECO:0000256" key="1">
    <source>
        <dbReference type="ARBA" id="ARBA00093634"/>
    </source>
</evidence>
<dbReference type="EMBL" id="KV460231">
    <property type="protein sequence ID" value="OBT96031.1"/>
    <property type="molecule type" value="Genomic_DNA"/>
</dbReference>
<evidence type="ECO:0000256" key="2">
    <source>
        <dbReference type="SAM" id="MobiDB-lite"/>
    </source>
</evidence>
<dbReference type="PANTHER" id="PTHR31996">
    <property type="entry name" value="COILED-COIL DOMAIN-CONTAINING PROTEIN 115"/>
    <property type="match status" value="1"/>
</dbReference>
<dbReference type="AlphaFoldDB" id="A0A1B8GJL1"/>
<feature type="compositionally biased region" description="Acidic residues" evidence="2">
    <location>
        <begin position="81"/>
        <end position="95"/>
    </location>
</feature>